<dbReference type="GO" id="GO:0003883">
    <property type="term" value="F:CTP synthase activity"/>
    <property type="evidence" value="ECO:0007669"/>
    <property type="project" value="InterPro"/>
</dbReference>
<dbReference type="GO" id="GO:0019856">
    <property type="term" value="P:pyrimidine nucleobase biosynthetic process"/>
    <property type="evidence" value="ECO:0007669"/>
    <property type="project" value="TreeGrafter"/>
</dbReference>
<organism evidence="1 2">
    <name type="scientific">Ensete ventricosum</name>
    <name type="common">Abyssinian banana</name>
    <name type="synonym">Musa ensete</name>
    <dbReference type="NCBI Taxonomy" id="4639"/>
    <lineage>
        <taxon>Eukaryota</taxon>
        <taxon>Viridiplantae</taxon>
        <taxon>Streptophyta</taxon>
        <taxon>Embryophyta</taxon>
        <taxon>Tracheophyta</taxon>
        <taxon>Spermatophyta</taxon>
        <taxon>Magnoliopsida</taxon>
        <taxon>Liliopsida</taxon>
        <taxon>Zingiberales</taxon>
        <taxon>Musaceae</taxon>
        <taxon>Ensete</taxon>
    </lineage>
</organism>
<evidence type="ECO:0008006" key="3">
    <source>
        <dbReference type="Google" id="ProtNLM"/>
    </source>
</evidence>
<protein>
    <recommendedName>
        <fullName evidence="3">CTP synthase N-terminal domain-containing protein</fullName>
    </recommendedName>
</protein>
<evidence type="ECO:0000313" key="2">
    <source>
        <dbReference type="Proteomes" id="UP000287651"/>
    </source>
</evidence>
<dbReference type="GO" id="GO:0042802">
    <property type="term" value="F:identical protein binding"/>
    <property type="evidence" value="ECO:0007669"/>
    <property type="project" value="TreeGrafter"/>
</dbReference>
<reference evidence="1 2" key="1">
    <citation type="journal article" date="2014" name="Agronomy (Basel)">
        <title>A Draft Genome Sequence for Ensete ventricosum, the Drought-Tolerant Tree Against Hunger.</title>
        <authorList>
            <person name="Harrison J."/>
            <person name="Moore K.A."/>
            <person name="Paszkiewicz K."/>
            <person name="Jones T."/>
            <person name="Grant M."/>
            <person name="Ambacheew D."/>
            <person name="Muzemil S."/>
            <person name="Studholme D.J."/>
        </authorList>
    </citation>
    <scope>NUCLEOTIDE SEQUENCE [LARGE SCALE GENOMIC DNA]</scope>
</reference>
<dbReference type="Gene3D" id="3.40.50.880">
    <property type="match status" value="1"/>
</dbReference>
<dbReference type="InterPro" id="IPR004468">
    <property type="entry name" value="CTP_synthase"/>
</dbReference>
<comment type="caution">
    <text evidence="1">The sequence shown here is derived from an EMBL/GenBank/DDBJ whole genome shotgun (WGS) entry which is preliminary data.</text>
</comment>
<gene>
    <name evidence="1" type="ORF">B296_00056200</name>
</gene>
<evidence type="ECO:0000313" key="1">
    <source>
        <dbReference type="EMBL" id="RRT43734.1"/>
    </source>
</evidence>
<dbReference type="GO" id="GO:0006241">
    <property type="term" value="P:CTP biosynthetic process"/>
    <property type="evidence" value="ECO:0007669"/>
    <property type="project" value="TreeGrafter"/>
</dbReference>
<name>A0A426XWA1_ENSVE</name>
<accession>A0A426XWA1</accession>
<proteinExistence type="predicted"/>
<dbReference type="PANTHER" id="PTHR11550:SF40">
    <property type="entry name" value="CTP SYNTHASE"/>
    <property type="match status" value="1"/>
</dbReference>
<sequence length="106" mass="11916">MHCTYHSVPGTVPYRDQLGMPIRTDTANLNCIVCDSGDIESMPFIEALRQLSFSVVYMHLQVANILNIHDVPNIWHIPLLLRVKIAMVGKYTGLTDSYLSVVKVCL</sequence>
<dbReference type="EMBL" id="AMZH03016936">
    <property type="protein sequence ID" value="RRT43734.1"/>
    <property type="molecule type" value="Genomic_DNA"/>
</dbReference>
<dbReference type="InterPro" id="IPR029062">
    <property type="entry name" value="Class_I_gatase-like"/>
</dbReference>
<dbReference type="PANTHER" id="PTHR11550">
    <property type="entry name" value="CTP SYNTHASE"/>
    <property type="match status" value="1"/>
</dbReference>
<dbReference type="AlphaFoldDB" id="A0A426XWA1"/>
<dbReference type="Proteomes" id="UP000287651">
    <property type="component" value="Unassembled WGS sequence"/>
</dbReference>